<organism evidence="1 2">
    <name type="scientific">Sulfitobacter donghicola DSW-25 = KCTC 12864 = JCM 14565</name>
    <dbReference type="NCBI Taxonomy" id="1300350"/>
    <lineage>
        <taxon>Bacteria</taxon>
        <taxon>Pseudomonadati</taxon>
        <taxon>Pseudomonadota</taxon>
        <taxon>Alphaproteobacteria</taxon>
        <taxon>Rhodobacterales</taxon>
        <taxon>Roseobacteraceae</taxon>
        <taxon>Sulfitobacter</taxon>
    </lineage>
</organism>
<dbReference type="Proteomes" id="UP000027734">
    <property type="component" value="Unassembled WGS sequence"/>
</dbReference>
<sequence>MRGLYLLTKMDTDSLVFGRAFCCGQKDRL</sequence>
<gene>
    <name evidence="1" type="ORF">DSW25_15160</name>
</gene>
<evidence type="ECO:0000313" key="2">
    <source>
        <dbReference type="Proteomes" id="UP000027734"/>
    </source>
</evidence>
<dbReference type="AlphaFoldDB" id="A0A073IE20"/>
<dbReference type="EMBL" id="JAMC01000006">
    <property type="protein sequence ID" value="KEJ88578.1"/>
    <property type="molecule type" value="Genomic_DNA"/>
</dbReference>
<proteinExistence type="predicted"/>
<name>A0A073IE20_9RHOB</name>
<keyword evidence="2" id="KW-1185">Reference proteome</keyword>
<protein>
    <submittedName>
        <fullName evidence="1">Uncharacterized protein</fullName>
    </submittedName>
</protein>
<accession>A0A073IE20</accession>
<reference evidence="1 2" key="1">
    <citation type="submission" date="2014-01" db="EMBL/GenBank/DDBJ databases">
        <title>Sulfitobacter donghicola JCM 14565 Genome Sequencing.</title>
        <authorList>
            <person name="Lai Q."/>
            <person name="Hong Z."/>
        </authorList>
    </citation>
    <scope>NUCLEOTIDE SEQUENCE [LARGE SCALE GENOMIC DNA]</scope>
    <source>
        <strain evidence="1 2">JCM 14565</strain>
    </source>
</reference>
<evidence type="ECO:0000313" key="1">
    <source>
        <dbReference type="EMBL" id="KEJ88578.1"/>
    </source>
</evidence>
<comment type="caution">
    <text evidence="1">The sequence shown here is derived from an EMBL/GenBank/DDBJ whole genome shotgun (WGS) entry which is preliminary data.</text>
</comment>